<gene>
    <name evidence="2" type="ORF">CHU93_01460</name>
</gene>
<dbReference type="EMBL" id="NOXT01000054">
    <property type="protein sequence ID" value="OYQ35725.1"/>
    <property type="molecule type" value="Genomic_DNA"/>
</dbReference>
<evidence type="ECO:0000313" key="3">
    <source>
        <dbReference type="Proteomes" id="UP000216991"/>
    </source>
</evidence>
<dbReference type="Proteomes" id="UP000216991">
    <property type="component" value="Unassembled WGS sequence"/>
</dbReference>
<protein>
    <submittedName>
        <fullName evidence="2">Uncharacterized protein</fullName>
    </submittedName>
</protein>
<comment type="caution">
    <text evidence="2">The sequence shown here is derived from an EMBL/GenBank/DDBJ whole genome shotgun (WGS) entry which is preliminary data.</text>
</comment>
<evidence type="ECO:0000313" key="2">
    <source>
        <dbReference type="EMBL" id="OYQ35725.1"/>
    </source>
</evidence>
<evidence type="ECO:0000256" key="1">
    <source>
        <dbReference type="SAM" id="MobiDB-lite"/>
    </source>
</evidence>
<accession>A0A255Z4B5</accession>
<name>A0A255Z4B5_9SPHN</name>
<keyword evidence="3" id="KW-1185">Reference proteome</keyword>
<feature type="region of interest" description="Disordered" evidence="1">
    <location>
        <begin position="68"/>
        <end position="92"/>
    </location>
</feature>
<dbReference type="AlphaFoldDB" id="A0A255Z4B5"/>
<reference evidence="2 3" key="1">
    <citation type="submission" date="2017-07" db="EMBL/GenBank/DDBJ databases">
        <title>Sandarakinorhabdus cyanobacteriorum sp. nov., a novel bacterium isolated from cyanobacterial aggregates in a eutrophic lake.</title>
        <authorList>
            <person name="Cai H."/>
        </authorList>
    </citation>
    <scope>NUCLEOTIDE SEQUENCE [LARGE SCALE GENOMIC DNA]</scope>
    <source>
        <strain evidence="2 3">TH057</strain>
    </source>
</reference>
<organism evidence="2 3">
    <name type="scientific">Sandarakinorhabdus cyanobacteriorum</name>
    <dbReference type="NCBI Taxonomy" id="1981098"/>
    <lineage>
        <taxon>Bacteria</taxon>
        <taxon>Pseudomonadati</taxon>
        <taxon>Pseudomonadota</taxon>
        <taxon>Alphaproteobacteria</taxon>
        <taxon>Sphingomonadales</taxon>
        <taxon>Sphingosinicellaceae</taxon>
        <taxon>Sandarakinorhabdus</taxon>
    </lineage>
</organism>
<sequence length="278" mass="31595">MLRELKRGALQSLIASAKYNIGVLKAVYDELQRRMGIARALPPLQQRHAEQGVQSLLDQVCRSIEEHRARERKKERKGVASPLPGPSGRPEYRREYDDLVAKFSNLLKLVMMPANTPEAEESRRRSEAELNRMGAEFAAWATRYPHKQFPWPSTFSSGEGGAAVIDRADVSPLTALGYRVGKTAGLRDAERRRLLTWAFRNALPPVISHGYMASWGPPSTVKRLQKMANHIAHVGKHRRKFSGDQDTAVRQWQADLDYLERQFYKGVFGFEWPSTRGQ</sequence>
<proteinExistence type="predicted"/>